<organism evidence="2 3">
    <name type="scientific">Catenulispora acidiphila (strain DSM 44928 / JCM 14897 / NBRC 102108 / NRRL B-24433 / ID139908)</name>
    <dbReference type="NCBI Taxonomy" id="479433"/>
    <lineage>
        <taxon>Bacteria</taxon>
        <taxon>Bacillati</taxon>
        <taxon>Actinomycetota</taxon>
        <taxon>Actinomycetes</taxon>
        <taxon>Catenulisporales</taxon>
        <taxon>Catenulisporaceae</taxon>
        <taxon>Catenulispora</taxon>
    </lineage>
</organism>
<gene>
    <name evidence="2" type="ordered locus">Caci_0535</name>
</gene>
<dbReference type="InParanoid" id="C7PXC7"/>
<dbReference type="RefSeq" id="WP_012784773.1">
    <property type="nucleotide sequence ID" value="NC_013131.1"/>
</dbReference>
<protein>
    <submittedName>
        <fullName evidence="2">Uncharacterized protein</fullName>
    </submittedName>
</protein>
<name>C7PXC7_CATAD</name>
<dbReference type="STRING" id="479433.Caci_0535"/>
<dbReference type="Proteomes" id="UP000000851">
    <property type="component" value="Chromosome"/>
</dbReference>
<dbReference type="OrthoDB" id="3217495at2"/>
<dbReference type="AlphaFoldDB" id="C7PXC7"/>
<proteinExistence type="predicted"/>
<keyword evidence="3" id="KW-1185">Reference proteome</keyword>
<dbReference type="eggNOG" id="COG1305">
    <property type="taxonomic scope" value="Bacteria"/>
</dbReference>
<evidence type="ECO:0000313" key="3">
    <source>
        <dbReference type="Proteomes" id="UP000000851"/>
    </source>
</evidence>
<feature type="compositionally biased region" description="Low complexity" evidence="1">
    <location>
        <begin position="344"/>
        <end position="360"/>
    </location>
</feature>
<feature type="region of interest" description="Disordered" evidence="1">
    <location>
        <begin position="336"/>
        <end position="360"/>
    </location>
</feature>
<dbReference type="KEGG" id="cai:Caci_0535"/>
<sequence>MTAAAPEAGVREADRWLDALERTYLVPEDHRVGYFDRVAALDMLRCGEEVLEELVKAGLPTLGESGAEWFDRFDLFNLALASGSQISVPEKAIKYALRWMHRGPRTWTERLDWTFVVDLSCPLDTCGADPEWSHAQMLPEAVGGELYDWKVEPEGARMVGDQLRYSGPGPLRFSGNVSTSGELMELRSPVLRKIIEDFFAVGYRWVRLPEPLQWEYQRLLDAGVSPCISASLFLAREFEAAGYPAITRRGWLLGMLDLSHSWVEVTDDDGVVKPIDPIFTWLTEYADKPHPDLAAASIGSRMNRLLPAAMAADGLMATHRCGGRDVTPRRKTMIRRRLSTDGPAGSAGAAGTASTAGVSL</sequence>
<accession>C7PXC7</accession>
<dbReference type="EMBL" id="CP001700">
    <property type="protein sequence ID" value="ACU69478.1"/>
    <property type="molecule type" value="Genomic_DNA"/>
</dbReference>
<reference evidence="2 3" key="1">
    <citation type="journal article" date="2009" name="Stand. Genomic Sci.">
        <title>Complete genome sequence of Catenulispora acidiphila type strain (ID 139908).</title>
        <authorList>
            <person name="Copeland A."/>
            <person name="Lapidus A."/>
            <person name="Glavina Del Rio T."/>
            <person name="Nolan M."/>
            <person name="Lucas S."/>
            <person name="Chen F."/>
            <person name="Tice H."/>
            <person name="Cheng J.F."/>
            <person name="Bruce D."/>
            <person name="Goodwin L."/>
            <person name="Pitluck S."/>
            <person name="Mikhailova N."/>
            <person name="Pati A."/>
            <person name="Ivanova N."/>
            <person name="Mavromatis K."/>
            <person name="Chen A."/>
            <person name="Palaniappan K."/>
            <person name="Chain P."/>
            <person name="Land M."/>
            <person name="Hauser L."/>
            <person name="Chang Y.J."/>
            <person name="Jeffries C.D."/>
            <person name="Chertkov O."/>
            <person name="Brettin T."/>
            <person name="Detter J.C."/>
            <person name="Han C."/>
            <person name="Ali Z."/>
            <person name="Tindall B.J."/>
            <person name="Goker M."/>
            <person name="Bristow J."/>
            <person name="Eisen J.A."/>
            <person name="Markowitz V."/>
            <person name="Hugenholtz P."/>
            <person name="Kyrpides N.C."/>
            <person name="Klenk H.P."/>
        </authorList>
    </citation>
    <scope>NUCLEOTIDE SEQUENCE [LARGE SCALE GENOMIC DNA]</scope>
    <source>
        <strain evidence="3">DSM 44928 / JCM 14897 / NBRC 102108 / NRRL B-24433 / ID139908</strain>
    </source>
</reference>
<evidence type="ECO:0000256" key="1">
    <source>
        <dbReference type="SAM" id="MobiDB-lite"/>
    </source>
</evidence>
<evidence type="ECO:0000313" key="2">
    <source>
        <dbReference type="EMBL" id="ACU69478.1"/>
    </source>
</evidence>
<dbReference type="HOGENOM" id="CLU_852369_0_0_11"/>